<evidence type="ECO:0000313" key="2">
    <source>
        <dbReference type="EnsemblPlants" id="EMT05972"/>
    </source>
</evidence>
<accession>M8BSN0</accession>
<reference evidence="2" key="1">
    <citation type="submission" date="2015-06" db="UniProtKB">
        <authorList>
            <consortium name="EnsemblPlants"/>
        </authorList>
    </citation>
    <scope>IDENTIFICATION</scope>
</reference>
<organism evidence="2">
    <name type="scientific">Aegilops tauschii</name>
    <name type="common">Tausch's goatgrass</name>
    <name type="synonym">Aegilops squarrosa</name>
    <dbReference type="NCBI Taxonomy" id="37682"/>
    <lineage>
        <taxon>Eukaryota</taxon>
        <taxon>Viridiplantae</taxon>
        <taxon>Streptophyta</taxon>
        <taxon>Embryophyta</taxon>
        <taxon>Tracheophyta</taxon>
        <taxon>Spermatophyta</taxon>
        <taxon>Magnoliopsida</taxon>
        <taxon>Liliopsida</taxon>
        <taxon>Poales</taxon>
        <taxon>Poaceae</taxon>
        <taxon>BOP clade</taxon>
        <taxon>Pooideae</taxon>
        <taxon>Triticodae</taxon>
        <taxon>Triticeae</taxon>
        <taxon>Triticinae</taxon>
        <taxon>Aegilops</taxon>
    </lineage>
</organism>
<protein>
    <recommendedName>
        <fullName evidence="1">KIB1-4 beta-propeller domain-containing protein</fullName>
    </recommendedName>
</protein>
<sequence>MYNVFDRGDPEPTPLDAREVRDCMYHRVTLSCSPSAGSACIVLLVHMPVGELSYARLGDERHRSVFTLNFNGPSLVVKKIMRRVRKGDDPSSMYILQAPWGDILQIWRWRSYVDSSTPVELPRDLLGHNEDDIDRYIELRTTEIEVYKVDLENQALVKLTSLADHALFLGYNSTMCFATKDFPTLKPNCVYITDDSFEYVNMCKHNWREIGVWNIENKSLQTFDGDLLTNSWMNWPSPVWITPSLFYLT</sequence>
<dbReference type="Pfam" id="PF03478">
    <property type="entry name" value="Beta-prop_KIB1-4"/>
    <property type="match status" value="1"/>
</dbReference>
<dbReference type="InterPro" id="IPR005174">
    <property type="entry name" value="KIB1-4_b-propeller"/>
</dbReference>
<dbReference type="EnsemblPlants" id="EMT05972">
    <property type="protein sequence ID" value="EMT05972"/>
    <property type="gene ID" value="F775_16345"/>
</dbReference>
<dbReference type="AlphaFoldDB" id="M8BSN0"/>
<name>M8BSN0_AEGTA</name>
<feature type="domain" description="KIB1-4 beta-propeller" evidence="1">
    <location>
        <begin position="64"/>
        <end position="214"/>
    </location>
</feature>
<dbReference type="PANTHER" id="PTHR44586">
    <property type="entry name" value="F-BOX DOMAIN CONTAINING PROTEIN, EXPRESSED"/>
    <property type="match status" value="1"/>
</dbReference>
<dbReference type="PANTHER" id="PTHR44586:SF14">
    <property type="entry name" value="F-BOX DOMAIN CONTAINING PROTEIN, EXPRESSED"/>
    <property type="match status" value="1"/>
</dbReference>
<dbReference type="ExpressionAtlas" id="M8BSN0">
    <property type="expression patterns" value="baseline"/>
</dbReference>
<proteinExistence type="predicted"/>
<evidence type="ECO:0000259" key="1">
    <source>
        <dbReference type="Pfam" id="PF03478"/>
    </source>
</evidence>